<feature type="compositionally biased region" description="Polar residues" evidence="1">
    <location>
        <begin position="1"/>
        <end position="10"/>
    </location>
</feature>
<dbReference type="EMBL" id="KQ964257">
    <property type="protein sequence ID" value="KXJ88863.1"/>
    <property type="molecule type" value="Genomic_DNA"/>
</dbReference>
<feature type="region of interest" description="Disordered" evidence="1">
    <location>
        <begin position="1"/>
        <end position="28"/>
    </location>
</feature>
<accession>A0A136IVG7</accession>
<protein>
    <recommendedName>
        <fullName evidence="4">Transcription factor domain-containing protein</fullName>
    </recommendedName>
</protein>
<dbReference type="AlphaFoldDB" id="A0A136IVG7"/>
<proteinExistence type="predicted"/>
<sequence length="512" mass="55134">MAATSDTSRTPPAELGQPESSDHVPSPNHLRSLGIDEAVAFHSLRNLFDLAPKLGFMSVLSGTGLDASVVMESLRASRVGSPCPLEFSLALLAFALELCPVSFPIHVELDRHVIIDTLRIDFLGRIPSLTQRSARVSYYHPLALTLASAVWCHNPDLAALCAQWNSLAQLLVDLVSESPHVHFVTPHMKSHLQLLVQHQAASLQFLQSKPCLYGNQCHLGVVPGATDSSAVPTYFSLTTPLSNLMHRACTIRSNGMDASPDDAILAIDIRLALEDYYLSLPPSMLGIASLACTYQAEAIVWLHGIFIITFIGSVPETSMSSTHVLRDPAFFSAFEHALLLGEVLPNLLSNMAQAIGLSAMTVQLIIVSSATLVGVLRLFHTTSTDTAGATITVFRPVPQVLTECIRMHRQALEALLQIPARFNAKVLKATAKCLSLLSRDIEALDWPAISRAAHQMTGACLDSPVGDGDLINNAMCLPDEAAAAEGRLAIEALCDPAARVCRPGHLDLSIQF</sequence>
<name>A0A136IVG7_9PEZI</name>
<evidence type="ECO:0000313" key="3">
    <source>
        <dbReference type="Proteomes" id="UP000070501"/>
    </source>
</evidence>
<evidence type="ECO:0000256" key="1">
    <source>
        <dbReference type="SAM" id="MobiDB-lite"/>
    </source>
</evidence>
<dbReference type="InParanoid" id="A0A136IVG7"/>
<dbReference type="OrthoDB" id="4345476at2759"/>
<organism evidence="2 3">
    <name type="scientific">Microdochium bolleyi</name>
    <dbReference type="NCBI Taxonomy" id="196109"/>
    <lineage>
        <taxon>Eukaryota</taxon>
        <taxon>Fungi</taxon>
        <taxon>Dikarya</taxon>
        <taxon>Ascomycota</taxon>
        <taxon>Pezizomycotina</taxon>
        <taxon>Sordariomycetes</taxon>
        <taxon>Xylariomycetidae</taxon>
        <taxon>Xylariales</taxon>
        <taxon>Microdochiaceae</taxon>
        <taxon>Microdochium</taxon>
    </lineage>
</organism>
<keyword evidence="3" id="KW-1185">Reference proteome</keyword>
<evidence type="ECO:0008006" key="4">
    <source>
        <dbReference type="Google" id="ProtNLM"/>
    </source>
</evidence>
<reference evidence="3" key="1">
    <citation type="submission" date="2016-02" db="EMBL/GenBank/DDBJ databases">
        <title>Draft genome sequence of Microdochium bolleyi, a fungal endophyte of beachgrass.</title>
        <authorList>
            <consortium name="DOE Joint Genome Institute"/>
            <person name="David A.S."/>
            <person name="May G."/>
            <person name="Haridas S."/>
            <person name="Lim J."/>
            <person name="Wang M."/>
            <person name="Labutti K."/>
            <person name="Lipzen A."/>
            <person name="Barry K."/>
            <person name="Grigoriev I.V."/>
        </authorList>
    </citation>
    <scope>NUCLEOTIDE SEQUENCE [LARGE SCALE GENOMIC DNA]</scope>
    <source>
        <strain evidence="3">J235TASD1</strain>
    </source>
</reference>
<gene>
    <name evidence="2" type="ORF">Micbo1qcDRAFT_197173</name>
</gene>
<evidence type="ECO:0000313" key="2">
    <source>
        <dbReference type="EMBL" id="KXJ88863.1"/>
    </source>
</evidence>
<dbReference type="Proteomes" id="UP000070501">
    <property type="component" value="Unassembled WGS sequence"/>
</dbReference>